<evidence type="ECO:0000259" key="15">
    <source>
        <dbReference type="PROSITE" id="PS51194"/>
    </source>
</evidence>
<dbReference type="GO" id="GO:0005524">
    <property type="term" value="F:ATP binding"/>
    <property type="evidence" value="ECO:0007669"/>
    <property type="project" value="UniProtKB-KW"/>
</dbReference>
<keyword evidence="7" id="KW-0067">ATP-binding</keyword>
<dbReference type="GO" id="GO:0016887">
    <property type="term" value="F:ATP hydrolysis activity"/>
    <property type="evidence" value="ECO:0007669"/>
    <property type="project" value="TreeGrafter"/>
</dbReference>
<dbReference type="GO" id="GO:0010468">
    <property type="term" value="P:regulation of gene expression"/>
    <property type="evidence" value="ECO:0007669"/>
    <property type="project" value="TreeGrafter"/>
</dbReference>
<evidence type="ECO:0000256" key="8">
    <source>
        <dbReference type="ARBA" id="ARBA00023163"/>
    </source>
</evidence>
<dbReference type="InterPro" id="IPR036390">
    <property type="entry name" value="WH_DNA-bd_sf"/>
</dbReference>
<dbReference type="InterPro" id="IPR049730">
    <property type="entry name" value="SNF2/RAD54-like_C"/>
</dbReference>
<evidence type="ECO:0000259" key="12">
    <source>
        <dbReference type="PROSITE" id="PS50013"/>
    </source>
</evidence>
<comment type="similarity">
    <text evidence="2">Belongs to the eukaryotic RPC34/RPC39 RNA polymerase subunit family.</text>
</comment>
<feature type="compositionally biased region" description="Basic and acidic residues" evidence="11">
    <location>
        <begin position="555"/>
        <end position="571"/>
    </location>
</feature>
<dbReference type="InterPro" id="IPR000330">
    <property type="entry name" value="SNF2_N"/>
</dbReference>
<dbReference type="GO" id="GO:0042393">
    <property type="term" value="F:histone binding"/>
    <property type="evidence" value="ECO:0007669"/>
    <property type="project" value="TreeGrafter"/>
</dbReference>
<keyword evidence="3" id="KW-0240">DNA-directed RNA polymerase</keyword>
<dbReference type="GO" id="GO:0005654">
    <property type="term" value="C:nucleoplasm"/>
    <property type="evidence" value="ECO:0007669"/>
    <property type="project" value="UniProtKB-ARBA"/>
</dbReference>
<keyword evidence="17" id="KW-1185">Reference proteome</keyword>
<evidence type="ECO:0000256" key="1">
    <source>
        <dbReference type="ARBA" id="ARBA00004123"/>
    </source>
</evidence>
<dbReference type="InterPro" id="IPR036388">
    <property type="entry name" value="WH-like_DNA-bd_sf"/>
</dbReference>
<evidence type="ECO:0000256" key="2">
    <source>
        <dbReference type="ARBA" id="ARBA00011038"/>
    </source>
</evidence>
<comment type="caution">
    <text evidence="16">The sequence shown here is derived from an EMBL/GenBank/DDBJ whole genome shotgun (WGS) entry which is preliminary data.</text>
</comment>
<keyword evidence="9" id="KW-0539">Nucleus</keyword>
<feature type="compositionally biased region" description="Low complexity" evidence="11">
    <location>
        <begin position="26"/>
        <end position="38"/>
    </location>
</feature>
<comment type="subcellular location">
    <subcellularLocation>
        <location evidence="1">Nucleus</location>
    </subcellularLocation>
</comment>
<evidence type="ECO:0000256" key="9">
    <source>
        <dbReference type="ARBA" id="ARBA00023242"/>
    </source>
</evidence>
<evidence type="ECO:0000259" key="13">
    <source>
        <dbReference type="PROSITE" id="PS50102"/>
    </source>
</evidence>
<evidence type="ECO:0000313" key="17">
    <source>
        <dbReference type="Proteomes" id="UP001211907"/>
    </source>
</evidence>
<dbReference type="GO" id="GO:0006383">
    <property type="term" value="P:transcription by RNA polymerase III"/>
    <property type="evidence" value="ECO:0007669"/>
    <property type="project" value="InterPro"/>
</dbReference>
<dbReference type="InterPro" id="IPR016197">
    <property type="entry name" value="Chromo-like_dom_sf"/>
</dbReference>
<feature type="compositionally biased region" description="Basic and acidic residues" evidence="11">
    <location>
        <begin position="483"/>
        <end position="493"/>
    </location>
</feature>
<dbReference type="Gene3D" id="3.40.50.300">
    <property type="entry name" value="P-loop containing nucleotide triphosphate hydrolases"/>
    <property type="match status" value="1"/>
</dbReference>
<keyword evidence="8" id="KW-0804">Transcription</keyword>
<keyword evidence="10" id="KW-0694">RNA-binding</keyword>
<feature type="region of interest" description="Disordered" evidence="11">
    <location>
        <begin position="366"/>
        <end position="391"/>
    </location>
</feature>
<keyword evidence="5" id="KW-0547">Nucleotide-binding</keyword>
<dbReference type="PANTHER" id="PTHR45623:SF11">
    <property type="entry name" value="KISMET, ISOFORM C"/>
    <property type="match status" value="1"/>
</dbReference>
<dbReference type="Gene3D" id="1.10.10.10">
    <property type="entry name" value="Winged helix-like DNA-binding domain superfamily/Winged helix DNA-binding domain"/>
    <property type="match status" value="2"/>
</dbReference>
<feature type="compositionally biased region" description="Low complexity" evidence="11">
    <location>
        <begin position="455"/>
        <end position="477"/>
    </location>
</feature>
<evidence type="ECO:0000256" key="5">
    <source>
        <dbReference type="ARBA" id="ARBA00022741"/>
    </source>
</evidence>
<accession>A0AAD5T454</accession>
<evidence type="ECO:0000256" key="10">
    <source>
        <dbReference type="PROSITE-ProRule" id="PRU00176"/>
    </source>
</evidence>
<dbReference type="InterPro" id="IPR035979">
    <property type="entry name" value="RBD_domain_sf"/>
</dbReference>
<dbReference type="GO" id="GO:0000785">
    <property type="term" value="C:chromatin"/>
    <property type="evidence" value="ECO:0007669"/>
    <property type="project" value="TreeGrafter"/>
</dbReference>
<dbReference type="Pfam" id="PF00076">
    <property type="entry name" value="RRM_1"/>
    <property type="match status" value="1"/>
</dbReference>
<feature type="compositionally biased region" description="Polar residues" evidence="11">
    <location>
        <begin position="533"/>
        <end position="542"/>
    </location>
</feature>
<keyword evidence="6" id="KW-0378">Hydrolase</keyword>
<feature type="region of interest" description="Disordered" evidence="11">
    <location>
        <begin position="1040"/>
        <end position="1073"/>
    </location>
</feature>
<dbReference type="CDD" id="cd18793">
    <property type="entry name" value="SF2_C_SNF"/>
    <property type="match status" value="1"/>
</dbReference>
<evidence type="ECO:0000256" key="4">
    <source>
        <dbReference type="ARBA" id="ARBA00022737"/>
    </source>
</evidence>
<dbReference type="InterPro" id="IPR014001">
    <property type="entry name" value="Helicase_ATP-bd"/>
</dbReference>
<dbReference type="SMART" id="SM00490">
    <property type="entry name" value="HELICc"/>
    <property type="match status" value="1"/>
</dbReference>
<feature type="region of interest" description="Disordered" evidence="11">
    <location>
        <begin position="1"/>
        <end position="123"/>
    </location>
</feature>
<dbReference type="SMART" id="SM00360">
    <property type="entry name" value="RRM"/>
    <property type="match status" value="1"/>
</dbReference>
<dbReference type="Proteomes" id="UP001211907">
    <property type="component" value="Unassembled WGS sequence"/>
</dbReference>
<dbReference type="SUPFAM" id="SSF54928">
    <property type="entry name" value="RNA-binding domain, RBD"/>
    <property type="match status" value="1"/>
</dbReference>
<feature type="compositionally biased region" description="Basic and acidic residues" evidence="11">
    <location>
        <begin position="1"/>
        <end position="10"/>
    </location>
</feature>
<feature type="compositionally biased region" description="Acidic residues" evidence="11">
    <location>
        <begin position="102"/>
        <end position="116"/>
    </location>
</feature>
<dbReference type="InterPro" id="IPR012677">
    <property type="entry name" value="Nucleotide-bd_a/b_plait_sf"/>
</dbReference>
<dbReference type="InterPro" id="IPR023780">
    <property type="entry name" value="Chromo_domain"/>
</dbReference>
<dbReference type="EMBL" id="JADGJH010000458">
    <property type="protein sequence ID" value="KAJ3128561.1"/>
    <property type="molecule type" value="Genomic_DNA"/>
</dbReference>
<dbReference type="SMART" id="SM00487">
    <property type="entry name" value="DEXDc"/>
    <property type="match status" value="1"/>
</dbReference>
<dbReference type="Pfam" id="PF00385">
    <property type="entry name" value="Chromo"/>
    <property type="match status" value="1"/>
</dbReference>
<dbReference type="SUPFAM" id="SSF52540">
    <property type="entry name" value="P-loop containing nucleoside triphosphate hydrolases"/>
    <property type="match status" value="2"/>
</dbReference>
<keyword evidence="4" id="KW-0677">Repeat</keyword>
<dbReference type="PROSITE" id="PS51192">
    <property type="entry name" value="HELICASE_ATP_BIND_1"/>
    <property type="match status" value="1"/>
</dbReference>
<dbReference type="GO" id="GO:0003682">
    <property type="term" value="F:chromatin binding"/>
    <property type="evidence" value="ECO:0007669"/>
    <property type="project" value="TreeGrafter"/>
</dbReference>
<proteinExistence type="inferred from homology"/>
<sequence>ALEQVEKAKAESALAVKKTSASVQNKKPAAVAKKPVPKQITKSDDNRDSDDNEDEDDQWDDEEDDGTDVEEIDIPDEEFEKVVGADLYADNASESENGGLNEDNEDDGENDDDSDNDSAISENNDRNELDHQIDELAMQDAIVSLKSAIQATKASAIIPKKSTAAQVKEQKEIDAIRKATRVHQSQLPSTGVVYLGRIPHGFYEKEMKSYFSQFGTVLRLRLSRNKKTGASRHFAFIEFETPQIAQIVADTMQGYLLFSHVLQCKVVPWENLHSETFKGWDTKFKTLPTNKIERARVNKLNVPQQPLTPATVASKIQQLVSREQKKRKQLEHMGIDYDFDGFSGLAAASSEKKVKTDHVVVEVTADASSKTNSSNVSRKNNKKRTADDDSVTAAAATAKTAVFDAEVEQPKTKKAKTPKKSVSTAGPPSKDDKTVSAKSASTPEKPATKTETAKKATAVTRSSTAAVNKASPSPAKSVSKETAMPKKAADTPKKSTTPSKQSTTPSNEKNESKSIPEKTAVNTKETPKKPISAVTTPSNKGSTPLVAVTAVANDSAKKNSAKKDSEKKPTTKPDATPPSAANGSAKNDSAAKKSTTKSPSDATPSKKNTKNSAGKILTPPAASRGTRASSNSATPVIADAKKSPKSTPALVAKATKNTLGSATKKTAKEINEGASENVIVNEFSELSKNEIVNLVNNLSEQGLVEFVTVGKQLLFKARDENEAIKTRDLSQTEIIIYNLIKNEKSKGIWTKEIKTKSGLHQQIVNECIKSLEKLRLIKGTKSVKHPTRKLYILFDLAPSEELTGGAWYTDSELDVPFIEGLAEMTFKFISTKSWPKSTTATIAVSGTLMTSSSELIFPPDHQAYATTSDVHNFLKRSGVLKISLTLEDVQMLVDRLWYDGKIVRIRRAGAMGDRNHMSEDDDDDDGEDSVVEMWMYRAVRGESVGHGQIGSGTWGGTWWSEIPCGKCNVSGFCKSGGPVSPEGCVYFNKWLDGVVVVGSKILRWTKDERHVLKQFSDCETRSKRSAKVFARTDTRKAEQYSLYDSDSMNNDAPSESNEIDQLGAGDDSDTSFAKKTSASSLKKLKQSAAFTKNHHKSKSSFSSFSTAPKKKGPKTAKIVPHEIVVIEMGNKSQGIDKLLSWKPAVYAADGYFVREEDVLVKYKYHAEWLSKTEIEADRMGKMRLQKFLAKPLFETQWSEEEPFNPSFKQMDRIIDDGDNNGEVMYLVKWCSQTYDFSTWVSTSIVQEVDDSKFRSYQNEGVRPSAREWSKMDESPSWYNNQKSILADEMGLGKTVQSTVFLDYIYTRCNIKGPFLVIAPLSTIGNWERELNRWSDMNVVVYHGRDTARNLIVETEFYYRDNQHQIVANIYKFDVILTTYEMAASGMSQLRPINWRCIVLDEAHRLKYKASKISEVLKQYKMEHRMLLTGTPLQNSLDELWALLNFYTLRNSEREFQRDFRNLSSAQDVEKLQALLKPLMLRRLKENVEKSIPIKEETIIDVLKQGADKKSNVPNLINAMMELRKCCSHPFLLDGAEAAIIAEYNTDTPEKQFQALAQASGKIVLIDKLLRKLKQGGYKVLIFSQMTRCLDLIQDYLRGQQWSFERIDGSVRGDLWRAAIDRFSALGCETFAGGVGINLTAADTVIIFDSDWNPKNDLQAQSRVYRIGQK</sequence>
<dbReference type="GO" id="GO:0005666">
    <property type="term" value="C:RNA polymerase III complex"/>
    <property type="evidence" value="ECO:0007669"/>
    <property type="project" value="InterPro"/>
</dbReference>
<dbReference type="GO" id="GO:0003677">
    <property type="term" value="F:DNA binding"/>
    <property type="evidence" value="ECO:0007669"/>
    <property type="project" value="TreeGrafter"/>
</dbReference>
<dbReference type="InterPro" id="IPR000953">
    <property type="entry name" value="Chromo/chromo_shadow_dom"/>
</dbReference>
<dbReference type="Pfam" id="PF00271">
    <property type="entry name" value="Helicase_C"/>
    <property type="match status" value="1"/>
</dbReference>
<evidence type="ECO:0000259" key="14">
    <source>
        <dbReference type="PROSITE" id="PS51192"/>
    </source>
</evidence>
<dbReference type="FunFam" id="1.10.10.10:FF:000116">
    <property type="entry name" value="DNA-directed RNA polymerase III subunit RPC6"/>
    <property type="match status" value="1"/>
</dbReference>
<gene>
    <name evidence="16" type="primary">CHD8_2</name>
    <name evidence="16" type="ORF">HK100_009103</name>
</gene>
<evidence type="ECO:0000256" key="3">
    <source>
        <dbReference type="ARBA" id="ARBA00022478"/>
    </source>
</evidence>
<feature type="domain" description="Helicase ATP-binding" evidence="14">
    <location>
        <begin position="1274"/>
        <end position="1449"/>
    </location>
</feature>
<feature type="region of interest" description="Disordered" evidence="11">
    <location>
        <begin position="405"/>
        <end position="648"/>
    </location>
</feature>
<feature type="compositionally biased region" description="Low complexity" evidence="11">
    <location>
        <begin position="368"/>
        <end position="378"/>
    </location>
</feature>
<dbReference type="InterPro" id="IPR000504">
    <property type="entry name" value="RRM_dom"/>
</dbReference>
<dbReference type="SUPFAM" id="SSF46785">
    <property type="entry name" value="Winged helix' DNA-binding domain"/>
    <property type="match status" value="1"/>
</dbReference>
<feature type="domain" description="Helicase C-terminal" evidence="15">
    <location>
        <begin position="1564"/>
        <end position="1669"/>
    </location>
</feature>
<dbReference type="PROSITE" id="PS51194">
    <property type="entry name" value="HELICASE_CTER"/>
    <property type="match status" value="1"/>
</dbReference>
<dbReference type="GO" id="GO:0140658">
    <property type="term" value="F:ATP-dependent chromatin remodeler activity"/>
    <property type="evidence" value="ECO:0007669"/>
    <property type="project" value="TreeGrafter"/>
</dbReference>
<dbReference type="GO" id="GO:0003723">
    <property type="term" value="F:RNA binding"/>
    <property type="evidence" value="ECO:0007669"/>
    <property type="project" value="UniProtKB-UniRule"/>
</dbReference>
<dbReference type="Gene3D" id="3.30.70.330">
    <property type="match status" value="1"/>
</dbReference>
<dbReference type="InterPro" id="IPR038718">
    <property type="entry name" value="SNF2-like_sf"/>
</dbReference>
<dbReference type="SUPFAM" id="SSF54160">
    <property type="entry name" value="Chromo domain-like"/>
    <property type="match status" value="1"/>
</dbReference>
<name>A0AAD5T454_9FUNG</name>
<evidence type="ECO:0000313" key="16">
    <source>
        <dbReference type="EMBL" id="KAJ3128561.1"/>
    </source>
</evidence>
<feature type="compositionally biased region" description="Low complexity" evidence="11">
    <location>
        <begin position="494"/>
        <end position="506"/>
    </location>
</feature>
<protein>
    <submittedName>
        <fullName evidence="16">Chromodomain helicase DNA binding protein</fullName>
    </submittedName>
</protein>
<feature type="region of interest" description="Disordered" evidence="11">
    <location>
        <begin position="1088"/>
        <end position="1114"/>
    </location>
</feature>
<dbReference type="PROSITE" id="PS50102">
    <property type="entry name" value="RRM"/>
    <property type="match status" value="1"/>
</dbReference>
<dbReference type="InterPro" id="IPR027417">
    <property type="entry name" value="P-loop_NTPase"/>
</dbReference>
<dbReference type="GO" id="GO:0005737">
    <property type="term" value="C:cytoplasm"/>
    <property type="evidence" value="ECO:0007669"/>
    <property type="project" value="UniProtKB-ARBA"/>
</dbReference>
<dbReference type="PROSITE" id="PS50013">
    <property type="entry name" value="CHROMO_2"/>
    <property type="match status" value="1"/>
</dbReference>
<dbReference type="InterPro" id="IPR007832">
    <property type="entry name" value="RNA_pol_Rpc34"/>
</dbReference>
<dbReference type="Pfam" id="PF05158">
    <property type="entry name" value="RNA_pol_Rpc34"/>
    <property type="match status" value="1"/>
</dbReference>
<dbReference type="InterPro" id="IPR001650">
    <property type="entry name" value="Helicase_C-like"/>
</dbReference>
<feature type="compositionally biased region" description="Acidic residues" evidence="11">
    <location>
        <begin position="47"/>
        <end position="79"/>
    </location>
</feature>
<feature type="compositionally biased region" description="Low complexity" evidence="11">
    <location>
        <begin position="572"/>
        <end position="606"/>
    </location>
</feature>
<evidence type="ECO:0000256" key="6">
    <source>
        <dbReference type="ARBA" id="ARBA00022801"/>
    </source>
</evidence>
<evidence type="ECO:0000256" key="11">
    <source>
        <dbReference type="SAM" id="MobiDB-lite"/>
    </source>
</evidence>
<dbReference type="Gene3D" id="3.40.50.10810">
    <property type="entry name" value="Tandem AAA-ATPase domain"/>
    <property type="match status" value="1"/>
</dbReference>
<feature type="compositionally biased region" description="Polar residues" evidence="11">
    <location>
        <begin position="1042"/>
        <end position="1056"/>
    </location>
</feature>
<feature type="non-terminal residue" evidence="16">
    <location>
        <position position="1669"/>
    </location>
</feature>
<dbReference type="Pfam" id="PF00176">
    <property type="entry name" value="SNF2-rel_dom"/>
    <property type="match status" value="1"/>
</dbReference>
<reference evidence="16" key="1">
    <citation type="submission" date="2020-05" db="EMBL/GenBank/DDBJ databases">
        <title>Phylogenomic resolution of chytrid fungi.</title>
        <authorList>
            <person name="Stajich J.E."/>
            <person name="Amses K."/>
            <person name="Simmons R."/>
            <person name="Seto K."/>
            <person name="Myers J."/>
            <person name="Bonds A."/>
            <person name="Quandt C.A."/>
            <person name="Barry K."/>
            <person name="Liu P."/>
            <person name="Grigoriev I."/>
            <person name="Longcore J.E."/>
            <person name="James T.Y."/>
        </authorList>
    </citation>
    <scope>NUCLEOTIDE SEQUENCE</scope>
    <source>
        <strain evidence="16">JEL0513</strain>
    </source>
</reference>
<feature type="domain" description="RRM" evidence="13">
    <location>
        <begin position="191"/>
        <end position="263"/>
    </location>
</feature>
<evidence type="ECO:0000256" key="7">
    <source>
        <dbReference type="ARBA" id="ARBA00022840"/>
    </source>
</evidence>
<feature type="domain" description="Chromo" evidence="12">
    <location>
        <begin position="1208"/>
        <end position="1259"/>
    </location>
</feature>
<dbReference type="CDD" id="cd12307">
    <property type="entry name" value="RRM_NIFK_like"/>
    <property type="match status" value="1"/>
</dbReference>
<dbReference type="PANTHER" id="PTHR45623">
    <property type="entry name" value="CHROMODOMAIN-HELICASE-DNA-BINDING PROTEIN 3-RELATED-RELATED"/>
    <property type="match status" value="1"/>
</dbReference>
<organism evidence="16 17">
    <name type="scientific">Physocladia obscura</name>
    <dbReference type="NCBI Taxonomy" id="109957"/>
    <lineage>
        <taxon>Eukaryota</taxon>
        <taxon>Fungi</taxon>
        <taxon>Fungi incertae sedis</taxon>
        <taxon>Chytridiomycota</taxon>
        <taxon>Chytridiomycota incertae sedis</taxon>
        <taxon>Chytridiomycetes</taxon>
        <taxon>Chytridiales</taxon>
        <taxon>Chytriomycetaceae</taxon>
        <taxon>Physocladia</taxon>
    </lineage>
</organism>